<dbReference type="AlphaFoldDB" id="A0A381ZFE1"/>
<feature type="domain" description="Polymerase/histidinol phosphatase N-terminal" evidence="1">
    <location>
        <begin position="5"/>
        <end position="72"/>
    </location>
</feature>
<sequence>MNSFTHLHVHTEYSIIDGISRIRDLVKSAKSKGMNALAITDHGNMYGAIDLYTECLNEGIKPIIGSEIYVAINDYKIKDQTERSPYHLTVLAKNNIGYKNLVKLLSIGNTEGFY</sequence>
<evidence type="ECO:0000313" key="2">
    <source>
        <dbReference type="EMBL" id="SVA87950.1"/>
    </source>
</evidence>
<proteinExistence type="predicted"/>
<dbReference type="GO" id="GO:0006260">
    <property type="term" value="P:DNA replication"/>
    <property type="evidence" value="ECO:0007669"/>
    <property type="project" value="InterPro"/>
</dbReference>
<accession>A0A381ZFE1</accession>
<dbReference type="PANTHER" id="PTHR32294">
    <property type="entry name" value="DNA POLYMERASE III SUBUNIT ALPHA"/>
    <property type="match status" value="1"/>
</dbReference>
<dbReference type="Gene3D" id="3.20.20.140">
    <property type="entry name" value="Metal-dependent hydrolases"/>
    <property type="match status" value="1"/>
</dbReference>
<evidence type="ECO:0000259" key="1">
    <source>
        <dbReference type="SMART" id="SM00481"/>
    </source>
</evidence>
<name>A0A381ZFE1_9ZZZZ</name>
<dbReference type="InterPro" id="IPR004805">
    <property type="entry name" value="DnaE2/DnaE/PolC"/>
</dbReference>
<dbReference type="EMBL" id="UINC01021104">
    <property type="protein sequence ID" value="SVA87950.1"/>
    <property type="molecule type" value="Genomic_DNA"/>
</dbReference>
<reference evidence="2" key="1">
    <citation type="submission" date="2018-05" db="EMBL/GenBank/DDBJ databases">
        <authorList>
            <person name="Lanie J.A."/>
            <person name="Ng W.-L."/>
            <person name="Kazmierczak K.M."/>
            <person name="Andrzejewski T.M."/>
            <person name="Davidsen T.M."/>
            <person name="Wayne K.J."/>
            <person name="Tettelin H."/>
            <person name="Glass J.I."/>
            <person name="Rusch D."/>
            <person name="Podicherti R."/>
            <person name="Tsui H.-C.T."/>
            <person name="Winkler M.E."/>
        </authorList>
    </citation>
    <scope>NUCLEOTIDE SEQUENCE</scope>
</reference>
<dbReference type="PANTHER" id="PTHR32294:SF0">
    <property type="entry name" value="DNA POLYMERASE III SUBUNIT ALPHA"/>
    <property type="match status" value="1"/>
</dbReference>
<dbReference type="SUPFAM" id="SSF89550">
    <property type="entry name" value="PHP domain-like"/>
    <property type="match status" value="1"/>
</dbReference>
<feature type="non-terminal residue" evidence="2">
    <location>
        <position position="114"/>
    </location>
</feature>
<dbReference type="InterPro" id="IPR016195">
    <property type="entry name" value="Pol/histidinol_Pase-like"/>
</dbReference>
<gene>
    <name evidence="2" type="ORF">METZ01_LOCUS140804</name>
</gene>
<dbReference type="SMART" id="SM00481">
    <property type="entry name" value="POLIIIAc"/>
    <property type="match status" value="1"/>
</dbReference>
<organism evidence="2">
    <name type="scientific">marine metagenome</name>
    <dbReference type="NCBI Taxonomy" id="408172"/>
    <lineage>
        <taxon>unclassified sequences</taxon>
        <taxon>metagenomes</taxon>
        <taxon>ecological metagenomes</taxon>
    </lineage>
</organism>
<dbReference type="Pfam" id="PF02811">
    <property type="entry name" value="PHP"/>
    <property type="match status" value="1"/>
</dbReference>
<dbReference type="InterPro" id="IPR003141">
    <property type="entry name" value="Pol/His_phosphatase_N"/>
</dbReference>
<dbReference type="InterPro" id="IPR004013">
    <property type="entry name" value="PHP_dom"/>
</dbReference>
<protein>
    <recommendedName>
        <fullName evidence="1">Polymerase/histidinol phosphatase N-terminal domain-containing protein</fullName>
    </recommendedName>
</protein>
<dbReference type="GO" id="GO:0008408">
    <property type="term" value="F:3'-5' exonuclease activity"/>
    <property type="evidence" value="ECO:0007669"/>
    <property type="project" value="InterPro"/>
</dbReference>